<name>A0ABS8N588_9CLOT</name>
<keyword evidence="1" id="KW-1133">Transmembrane helix</keyword>
<sequence length="96" mass="10586">MNCHGSNNMNNKSGHSGIGHMIMMVVCCAIPVVLLSSLPFLGLAPRFKIMLAAAAPFICPIMMILMIPMMFMHSKKNKCCDDMENDKNVNVKKISN</sequence>
<proteinExistence type="predicted"/>
<keyword evidence="1" id="KW-0472">Membrane</keyword>
<organism evidence="2 3">
    <name type="scientific">Clostridium aromativorans</name>
    <dbReference type="NCBI Taxonomy" id="2836848"/>
    <lineage>
        <taxon>Bacteria</taxon>
        <taxon>Bacillati</taxon>
        <taxon>Bacillota</taxon>
        <taxon>Clostridia</taxon>
        <taxon>Eubacteriales</taxon>
        <taxon>Clostridiaceae</taxon>
        <taxon>Clostridium</taxon>
    </lineage>
</organism>
<keyword evidence="1" id="KW-0812">Transmembrane</keyword>
<dbReference type="EMBL" id="JAJJPB010000009">
    <property type="protein sequence ID" value="MCC9294981.1"/>
    <property type="molecule type" value="Genomic_DNA"/>
</dbReference>
<reference evidence="2" key="1">
    <citation type="submission" date="2021-11" db="EMBL/GenBank/DDBJ databases">
        <authorList>
            <person name="Qingchun L."/>
            <person name="Dong Z."/>
            <person name="Zongwei Q."/>
            <person name="Jia Z."/>
            <person name="Duotao L."/>
        </authorList>
    </citation>
    <scope>NUCLEOTIDE SEQUENCE</scope>
    <source>
        <strain evidence="2">WLY-B-L2</strain>
    </source>
</reference>
<accession>A0ABS8N588</accession>
<evidence type="ECO:0008006" key="4">
    <source>
        <dbReference type="Google" id="ProtNLM"/>
    </source>
</evidence>
<evidence type="ECO:0000256" key="1">
    <source>
        <dbReference type="SAM" id="Phobius"/>
    </source>
</evidence>
<dbReference type="Proteomes" id="UP001165422">
    <property type="component" value="Unassembled WGS sequence"/>
</dbReference>
<comment type="caution">
    <text evidence="2">The sequence shown here is derived from an EMBL/GenBank/DDBJ whole genome shotgun (WGS) entry which is preliminary data.</text>
</comment>
<gene>
    <name evidence="2" type="ORF">LN736_08950</name>
</gene>
<dbReference type="RefSeq" id="WP_229981396.1">
    <property type="nucleotide sequence ID" value="NZ_JAJJPB010000009.1"/>
</dbReference>
<keyword evidence="3" id="KW-1185">Reference proteome</keyword>
<feature type="transmembrane region" description="Helical" evidence="1">
    <location>
        <begin position="49"/>
        <end position="68"/>
    </location>
</feature>
<feature type="transmembrane region" description="Helical" evidence="1">
    <location>
        <begin position="21"/>
        <end position="43"/>
    </location>
</feature>
<protein>
    <recommendedName>
        <fullName evidence="4">DUF2933 domain-containing protein</fullName>
    </recommendedName>
</protein>
<evidence type="ECO:0000313" key="2">
    <source>
        <dbReference type="EMBL" id="MCC9294981.1"/>
    </source>
</evidence>
<evidence type="ECO:0000313" key="3">
    <source>
        <dbReference type="Proteomes" id="UP001165422"/>
    </source>
</evidence>